<dbReference type="GO" id="GO:0005634">
    <property type="term" value="C:nucleus"/>
    <property type="evidence" value="ECO:0007669"/>
    <property type="project" value="UniProtKB-SubCell"/>
</dbReference>
<dbReference type="PROSITE" id="PS50118">
    <property type="entry name" value="HMG_BOX_2"/>
    <property type="match status" value="1"/>
</dbReference>
<evidence type="ECO:0000259" key="7">
    <source>
        <dbReference type="PROSITE" id="PS50118"/>
    </source>
</evidence>
<dbReference type="InterPro" id="IPR009071">
    <property type="entry name" value="HMG_box_dom"/>
</dbReference>
<keyword evidence="3 5" id="KW-0238">DNA-binding</keyword>
<evidence type="ECO:0000313" key="9">
    <source>
        <dbReference type="Proteomes" id="UP001178461"/>
    </source>
</evidence>
<comment type="subcellular location">
    <subcellularLocation>
        <location evidence="1">Nucleus</location>
    </subcellularLocation>
</comment>
<dbReference type="Proteomes" id="UP001178461">
    <property type="component" value="Chromosome 3"/>
</dbReference>
<dbReference type="GO" id="GO:0003677">
    <property type="term" value="F:DNA binding"/>
    <property type="evidence" value="ECO:0007669"/>
    <property type="project" value="UniProtKB-UniRule"/>
</dbReference>
<sequence>MESREDISPKTCREEHKKRNPEVPISFAEFSKKCSERQKTVSRKEKGEFDEMAKAIKVRYDREMKDYGPAKGG</sequence>
<organism evidence="8 9">
    <name type="scientific">Podarcis lilfordi</name>
    <name type="common">Lilford's wall lizard</name>
    <dbReference type="NCBI Taxonomy" id="74358"/>
    <lineage>
        <taxon>Eukaryota</taxon>
        <taxon>Metazoa</taxon>
        <taxon>Chordata</taxon>
        <taxon>Craniata</taxon>
        <taxon>Vertebrata</taxon>
        <taxon>Euteleostomi</taxon>
        <taxon>Lepidosauria</taxon>
        <taxon>Squamata</taxon>
        <taxon>Bifurcata</taxon>
        <taxon>Unidentata</taxon>
        <taxon>Episquamata</taxon>
        <taxon>Laterata</taxon>
        <taxon>Lacertibaenia</taxon>
        <taxon>Lacertidae</taxon>
        <taxon>Podarcis</taxon>
    </lineage>
</organism>
<feature type="region of interest" description="Disordered" evidence="6">
    <location>
        <begin position="1"/>
        <end position="20"/>
    </location>
</feature>
<gene>
    <name evidence="8" type="ORF">PODLI_1B028601</name>
</gene>
<keyword evidence="9" id="KW-1185">Reference proteome</keyword>
<accession>A0AA35K468</accession>
<evidence type="ECO:0000256" key="2">
    <source>
        <dbReference type="ARBA" id="ARBA00008774"/>
    </source>
</evidence>
<evidence type="ECO:0000256" key="6">
    <source>
        <dbReference type="SAM" id="MobiDB-lite"/>
    </source>
</evidence>
<dbReference type="InterPro" id="IPR036910">
    <property type="entry name" value="HMG_box_dom_sf"/>
</dbReference>
<evidence type="ECO:0000256" key="3">
    <source>
        <dbReference type="ARBA" id="ARBA00023125"/>
    </source>
</evidence>
<dbReference type="SUPFAM" id="SSF47095">
    <property type="entry name" value="HMG-box"/>
    <property type="match status" value="1"/>
</dbReference>
<dbReference type="PANTHER" id="PTHR48112">
    <property type="entry name" value="HIGH MOBILITY GROUP PROTEIN DSP1"/>
    <property type="match status" value="1"/>
</dbReference>
<dbReference type="EMBL" id="OX395128">
    <property type="protein sequence ID" value="CAI5771210.1"/>
    <property type="molecule type" value="Genomic_DNA"/>
</dbReference>
<evidence type="ECO:0000256" key="1">
    <source>
        <dbReference type="ARBA" id="ARBA00004123"/>
    </source>
</evidence>
<name>A0AA35K468_9SAUR</name>
<comment type="similarity">
    <text evidence="2">Belongs to the HMGB family.</text>
</comment>
<dbReference type="InterPro" id="IPR050342">
    <property type="entry name" value="HMGB"/>
</dbReference>
<protein>
    <recommendedName>
        <fullName evidence="7">HMG box domain-containing protein</fullName>
    </recommendedName>
</protein>
<dbReference type="Pfam" id="PF09011">
    <property type="entry name" value="HMG_box_2"/>
    <property type="match status" value="1"/>
</dbReference>
<dbReference type="PANTHER" id="PTHR48112:SF32">
    <property type="entry name" value="HIGH MOBILITY GROUP PROTEIN B3"/>
    <property type="match status" value="1"/>
</dbReference>
<reference evidence="8" key="1">
    <citation type="submission" date="2022-12" db="EMBL/GenBank/DDBJ databases">
        <authorList>
            <person name="Alioto T."/>
            <person name="Alioto T."/>
            <person name="Gomez Garrido J."/>
        </authorList>
    </citation>
    <scope>NUCLEOTIDE SEQUENCE</scope>
</reference>
<proteinExistence type="inferred from homology"/>
<dbReference type="SMART" id="SM00398">
    <property type="entry name" value="HMG"/>
    <property type="match status" value="1"/>
</dbReference>
<feature type="DNA-binding region" description="HMG box" evidence="5">
    <location>
        <begin position="1"/>
        <end position="68"/>
    </location>
</feature>
<evidence type="ECO:0000256" key="4">
    <source>
        <dbReference type="ARBA" id="ARBA00023242"/>
    </source>
</evidence>
<evidence type="ECO:0000313" key="8">
    <source>
        <dbReference type="EMBL" id="CAI5771210.1"/>
    </source>
</evidence>
<dbReference type="Gene3D" id="1.10.30.10">
    <property type="entry name" value="High mobility group box domain"/>
    <property type="match status" value="1"/>
</dbReference>
<keyword evidence="4 5" id="KW-0539">Nucleus</keyword>
<feature type="domain" description="HMG box" evidence="7">
    <location>
        <begin position="1"/>
        <end position="68"/>
    </location>
</feature>
<evidence type="ECO:0000256" key="5">
    <source>
        <dbReference type="PROSITE-ProRule" id="PRU00267"/>
    </source>
</evidence>
<dbReference type="AlphaFoldDB" id="A0AA35K468"/>